<organism evidence="10 11">
    <name type="scientific">Sediminicola luteus</name>
    <dbReference type="NCBI Taxonomy" id="319238"/>
    <lineage>
        <taxon>Bacteria</taxon>
        <taxon>Pseudomonadati</taxon>
        <taxon>Bacteroidota</taxon>
        <taxon>Flavobacteriia</taxon>
        <taxon>Flavobacteriales</taxon>
        <taxon>Flavobacteriaceae</taxon>
        <taxon>Sediminicola</taxon>
    </lineage>
</organism>
<evidence type="ECO:0000256" key="3">
    <source>
        <dbReference type="ARBA" id="ARBA00022676"/>
    </source>
</evidence>
<comment type="subcellular location">
    <subcellularLocation>
        <location evidence="1">Cell membrane</location>
        <topology evidence="1">Multi-pass membrane protein</topology>
    </subcellularLocation>
</comment>
<gene>
    <name evidence="10" type="ORF">B7P33_15595</name>
</gene>
<evidence type="ECO:0000313" key="11">
    <source>
        <dbReference type="Proteomes" id="UP000219559"/>
    </source>
</evidence>
<evidence type="ECO:0000256" key="6">
    <source>
        <dbReference type="ARBA" id="ARBA00022989"/>
    </source>
</evidence>
<evidence type="ECO:0000256" key="2">
    <source>
        <dbReference type="ARBA" id="ARBA00022475"/>
    </source>
</evidence>
<dbReference type="GO" id="GO:0009103">
    <property type="term" value="P:lipopolysaccharide biosynthetic process"/>
    <property type="evidence" value="ECO:0007669"/>
    <property type="project" value="UniProtKB-ARBA"/>
</dbReference>
<accession>A0A2A4G213</accession>
<reference evidence="10 11" key="1">
    <citation type="submission" date="2017-04" db="EMBL/GenBank/DDBJ databases">
        <title>A new member of the family Flavobacteriaceae isolated from ascidians.</title>
        <authorList>
            <person name="Chen L."/>
        </authorList>
    </citation>
    <scope>NUCLEOTIDE SEQUENCE [LARGE SCALE GENOMIC DNA]</scope>
    <source>
        <strain evidence="10 11">HQA918</strain>
    </source>
</reference>
<feature type="transmembrane region" description="Helical" evidence="8">
    <location>
        <begin position="320"/>
        <end position="342"/>
    </location>
</feature>
<dbReference type="Pfam" id="PF13231">
    <property type="entry name" value="PMT_2"/>
    <property type="match status" value="1"/>
</dbReference>
<comment type="caution">
    <text evidence="10">The sequence shown here is derived from an EMBL/GenBank/DDBJ whole genome shotgun (WGS) entry which is preliminary data.</text>
</comment>
<dbReference type="EMBL" id="NBWU01000007">
    <property type="protein sequence ID" value="PCE62717.1"/>
    <property type="molecule type" value="Genomic_DNA"/>
</dbReference>
<name>A0A2A4G213_9FLAO</name>
<dbReference type="InterPro" id="IPR038731">
    <property type="entry name" value="RgtA/B/C-like"/>
</dbReference>
<evidence type="ECO:0000256" key="1">
    <source>
        <dbReference type="ARBA" id="ARBA00004651"/>
    </source>
</evidence>
<keyword evidence="5 8" id="KW-0812">Transmembrane</keyword>
<dbReference type="RefSeq" id="WP_097440825.1">
    <property type="nucleotide sequence ID" value="NZ_KZ300477.1"/>
</dbReference>
<dbReference type="PANTHER" id="PTHR33908:SF11">
    <property type="entry name" value="MEMBRANE PROTEIN"/>
    <property type="match status" value="1"/>
</dbReference>
<dbReference type="Proteomes" id="UP000219559">
    <property type="component" value="Unassembled WGS sequence"/>
</dbReference>
<evidence type="ECO:0000256" key="4">
    <source>
        <dbReference type="ARBA" id="ARBA00022679"/>
    </source>
</evidence>
<proteinExistence type="predicted"/>
<evidence type="ECO:0000313" key="10">
    <source>
        <dbReference type="EMBL" id="PCE62717.1"/>
    </source>
</evidence>
<feature type="transmembrane region" description="Helical" evidence="8">
    <location>
        <begin position="262"/>
        <end position="279"/>
    </location>
</feature>
<evidence type="ECO:0000256" key="7">
    <source>
        <dbReference type="ARBA" id="ARBA00023136"/>
    </source>
</evidence>
<dbReference type="OrthoDB" id="9813729at2"/>
<evidence type="ECO:0000259" key="9">
    <source>
        <dbReference type="Pfam" id="PF13231"/>
    </source>
</evidence>
<dbReference type="PANTHER" id="PTHR33908">
    <property type="entry name" value="MANNOSYLTRANSFERASE YKCB-RELATED"/>
    <property type="match status" value="1"/>
</dbReference>
<feature type="transmembrane region" description="Helical" evidence="8">
    <location>
        <begin position="184"/>
        <end position="204"/>
    </location>
</feature>
<dbReference type="GO" id="GO:0005886">
    <property type="term" value="C:plasma membrane"/>
    <property type="evidence" value="ECO:0007669"/>
    <property type="project" value="UniProtKB-SubCell"/>
</dbReference>
<keyword evidence="11" id="KW-1185">Reference proteome</keyword>
<sequence>MPSTFSKRFLLYLGLLLGINLIQAGLMDLIYDEAYYWHYAQTLDWGYFDHPPMVALMIKISSFFFGGELGVRFIGVLMGVLGYALLWKLISHPEKEKYINLYFLLGLGLTLVHAYGFFTLPDTPLLFFTIVFLLVYKSFLQKATWLKALAMGLVMAALMYSKYHAVLVILFTLASNLSLLRNKYAWFAVFISLLAYAPHLWWLYSQEFVSIEYHLFERPNRAYEFADFTLGYLVNLVALFGLLFPFFYAALFKQKLPKGDRFNRAMVFLSYGIILFFFLSSLNRRVQTQWMIVMSIPMFIITFQWLLAKSNWRKWAMRLGMVQLVLLGYARLWLVFPVLLPLHYEAHGNEQWVNDLKEQVGDKGVVFENSYRDAPMYAFYSGANTFSLNNLMYRRNQYSIDGSEAKLQHKDVAYLHGNWNKKADKPIHITKSSGKELKGHYIDNFESYRKLRTYVVTEGTLPYNPGEEITFSISNPYSESIPLNKLRFGISYQNQFKQICENHGITVSAPEGIDSLKPGETIGFRAQLPLAQMKNEKYKKKKPSYFKVLISENGLLLGLNGNNVPLH</sequence>
<evidence type="ECO:0000256" key="8">
    <source>
        <dbReference type="SAM" id="Phobius"/>
    </source>
</evidence>
<feature type="transmembrane region" description="Helical" evidence="8">
    <location>
        <begin position="99"/>
        <end position="118"/>
    </location>
</feature>
<dbReference type="InterPro" id="IPR050297">
    <property type="entry name" value="LipidA_mod_glycosyltrf_83"/>
</dbReference>
<keyword evidence="6 8" id="KW-1133">Transmembrane helix</keyword>
<dbReference type="GO" id="GO:0016763">
    <property type="term" value="F:pentosyltransferase activity"/>
    <property type="evidence" value="ECO:0007669"/>
    <property type="project" value="TreeGrafter"/>
</dbReference>
<feature type="domain" description="Glycosyltransferase RgtA/B/C/D-like" evidence="9">
    <location>
        <begin position="49"/>
        <end position="202"/>
    </location>
</feature>
<protein>
    <submittedName>
        <fullName evidence="10">4-amino-4-deoxy-L-arabinose transferase</fullName>
    </submittedName>
</protein>
<feature type="transmembrane region" description="Helical" evidence="8">
    <location>
        <begin position="152"/>
        <end position="172"/>
    </location>
</feature>
<keyword evidence="7 8" id="KW-0472">Membrane</keyword>
<keyword evidence="2" id="KW-1003">Cell membrane</keyword>
<feature type="transmembrane region" description="Helical" evidence="8">
    <location>
        <begin position="69"/>
        <end position="87"/>
    </location>
</feature>
<feature type="transmembrane region" description="Helical" evidence="8">
    <location>
        <begin position="225"/>
        <end position="250"/>
    </location>
</feature>
<feature type="transmembrane region" description="Helical" evidence="8">
    <location>
        <begin position="291"/>
        <end position="308"/>
    </location>
</feature>
<keyword evidence="4 10" id="KW-0808">Transferase</keyword>
<evidence type="ECO:0000256" key="5">
    <source>
        <dbReference type="ARBA" id="ARBA00022692"/>
    </source>
</evidence>
<keyword evidence="3" id="KW-0328">Glycosyltransferase</keyword>
<dbReference type="AlphaFoldDB" id="A0A2A4G213"/>